<feature type="region of interest" description="Disordered" evidence="1">
    <location>
        <begin position="1"/>
        <end position="71"/>
    </location>
</feature>
<gene>
    <name evidence="3" type="ORF">CDV31_012334</name>
</gene>
<dbReference type="PANTHER" id="PTHR42470:SF1">
    <property type="entry name" value="VAST DOMAIN-CONTAINING PROTEIN"/>
    <property type="match status" value="1"/>
</dbReference>
<accession>A0A428TAU9</accession>
<feature type="domain" description="DUF7924" evidence="2">
    <location>
        <begin position="182"/>
        <end position="348"/>
    </location>
</feature>
<dbReference type="PANTHER" id="PTHR42470">
    <property type="entry name" value="VAST DOMAIN-CONTAINING PROTEIN"/>
    <property type="match status" value="1"/>
</dbReference>
<keyword evidence="4" id="KW-1185">Reference proteome</keyword>
<name>A0A428TAU9_9HYPO</name>
<dbReference type="Proteomes" id="UP000288429">
    <property type="component" value="Unassembled WGS sequence"/>
</dbReference>
<dbReference type="InterPro" id="IPR057684">
    <property type="entry name" value="DUF7924"/>
</dbReference>
<evidence type="ECO:0000313" key="3">
    <source>
        <dbReference type="EMBL" id="RSL99156.1"/>
    </source>
</evidence>
<evidence type="ECO:0000256" key="1">
    <source>
        <dbReference type="SAM" id="MobiDB-lite"/>
    </source>
</evidence>
<proteinExistence type="predicted"/>
<dbReference type="EMBL" id="NIZV01000226">
    <property type="protein sequence ID" value="RSL99156.1"/>
    <property type="molecule type" value="Genomic_DNA"/>
</dbReference>
<protein>
    <recommendedName>
        <fullName evidence="2">DUF7924 domain-containing protein</fullName>
    </recommendedName>
</protein>
<evidence type="ECO:0000313" key="4">
    <source>
        <dbReference type="Proteomes" id="UP000288429"/>
    </source>
</evidence>
<sequence>MDPSFLEMDMSPPASSHSESPAPSFSQESRTLSAHSRHSSQSSSSVITRWPSPVLRNDESPEQAGSSDEYETFSEYADDRYPILWYGVLLLDPFTAHLRVPAVVSRLIEDLEERHAGTHPPSKRSIRDSNELHMLWEHSTLEDIRLYFQGSGNSLFPGEQPLLHNVSGELIYHHLMRRIDSRFTIQAPAPDVMYGYQEAALRRPDGIPSWVIDDGKATESILFYPFLTVQMQGHGLGSDGCMHRATNECMIASSICVRMLDKLNQRLAVRQRGDTFTIVNSAAFSIAMNGAVARIYVTFAFDETRDHVYKVDSFVLENPSHYRKFHRFIQSIIDWGKNERLREIRDAIEVIESRGPRWYPRYEL</sequence>
<organism evidence="3 4">
    <name type="scientific">Fusarium ambrosium</name>
    <dbReference type="NCBI Taxonomy" id="131363"/>
    <lineage>
        <taxon>Eukaryota</taxon>
        <taxon>Fungi</taxon>
        <taxon>Dikarya</taxon>
        <taxon>Ascomycota</taxon>
        <taxon>Pezizomycotina</taxon>
        <taxon>Sordariomycetes</taxon>
        <taxon>Hypocreomycetidae</taxon>
        <taxon>Hypocreales</taxon>
        <taxon>Nectriaceae</taxon>
        <taxon>Fusarium</taxon>
        <taxon>Fusarium solani species complex</taxon>
    </lineage>
</organism>
<dbReference type="AlphaFoldDB" id="A0A428TAU9"/>
<evidence type="ECO:0000259" key="2">
    <source>
        <dbReference type="Pfam" id="PF25545"/>
    </source>
</evidence>
<comment type="caution">
    <text evidence="3">The sequence shown here is derived from an EMBL/GenBank/DDBJ whole genome shotgun (WGS) entry which is preliminary data.</text>
</comment>
<reference evidence="3 4" key="1">
    <citation type="submission" date="2017-06" db="EMBL/GenBank/DDBJ databases">
        <title>Cmopartive genomic analysis of Ambrosia Fusariam Clade fungi.</title>
        <authorList>
            <person name="Stajich J.E."/>
            <person name="Carrillo J."/>
            <person name="Kijimoto T."/>
            <person name="Eskalen A."/>
            <person name="O'Donnell K."/>
            <person name="Kasson M."/>
        </authorList>
    </citation>
    <scope>NUCLEOTIDE SEQUENCE [LARGE SCALE GENOMIC DNA]</scope>
    <source>
        <strain evidence="3 4">NRRL 20438</strain>
    </source>
</reference>
<dbReference type="Pfam" id="PF25545">
    <property type="entry name" value="DUF7924"/>
    <property type="match status" value="1"/>
</dbReference>
<feature type="compositionally biased region" description="Low complexity" evidence="1">
    <location>
        <begin position="11"/>
        <end position="26"/>
    </location>
</feature>